<gene>
    <name evidence="2" type="ORF">ILYODFUR_035405</name>
</gene>
<evidence type="ECO:0000313" key="2">
    <source>
        <dbReference type="EMBL" id="MEQ2231052.1"/>
    </source>
</evidence>
<dbReference type="Proteomes" id="UP001482620">
    <property type="component" value="Unassembled WGS sequence"/>
</dbReference>
<evidence type="ECO:0000256" key="1">
    <source>
        <dbReference type="SAM" id="MobiDB-lite"/>
    </source>
</evidence>
<accession>A0ABV0THQ5</accession>
<feature type="region of interest" description="Disordered" evidence="1">
    <location>
        <begin position="141"/>
        <end position="176"/>
    </location>
</feature>
<reference evidence="2 3" key="1">
    <citation type="submission" date="2021-06" db="EMBL/GenBank/DDBJ databases">
        <authorList>
            <person name="Palmer J.M."/>
        </authorList>
    </citation>
    <scope>NUCLEOTIDE SEQUENCE [LARGE SCALE GENOMIC DNA]</scope>
    <source>
        <strain evidence="3">if_2019</strain>
        <tissue evidence="2">Muscle</tissue>
    </source>
</reference>
<protein>
    <submittedName>
        <fullName evidence="2">Uncharacterized protein</fullName>
    </submittedName>
</protein>
<dbReference type="EMBL" id="JAHRIQ010029902">
    <property type="protein sequence ID" value="MEQ2231052.1"/>
    <property type="molecule type" value="Genomic_DNA"/>
</dbReference>
<name>A0ABV0THQ5_9TELE</name>
<keyword evidence="3" id="KW-1185">Reference proteome</keyword>
<comment type="caution">
    <text evidence="2">The sequence shown here is derived from an EMBL/GenBank/DDBJ whole genome shotgun (WGS) entry which is preliminary data.</text>
</comment>
<proteinExistence type="predicted"/>
<evidence type="ECO:0000313" key="3">
    <source>
        <dbReference type="Proteomes" id="UP001482620"/>
    </source>
</evidence>
<sequence length="222" mass="24796">MDMHVRLYCLIIIGGRFQRSSHSKKGSEISQMFSALFEEVSRAMLSLNEPFQAEACDVNITSRTQDRSCITSWVELDITLEDMTVVHPIYMCTLNKELFLGGQDLVDRLAPLIVCHQDQLWIQVEVPNPLGASSERSVVTNKVTSLEEPKEPLRPSSELVMGTSGTQLHPATQKTPPRCSHALLCSLKNPGVETYNPKVVEGVHLETMFIPEVLLAFWLGNS</sequence>
<feature type="compositionally biased region" description="Polar residues" evidence="1">
    <location>
        <begin position="163"/>
        <end position="175"/>
    </location>
</feature>
<organism evidence="2 3">
    <name type="scientific">Ilyodon furcidens</name>
    <name type="common">goldbreast splitfin</name>
    <dbReference type="NCBI Taxonomy" id="33524"/>
    <lineage>
        <taxon>Eukaryota</taxon>
        <taxon>Metazoa</taxon>
        <taxon>Chordata</taxon>
        <taxon>Craniata</taxon>
        <taxon>Vertebrata</taxon>
        <taxon>Euteleostomi</taxon>
        <taxon>Actinopterygii</taxon>
        <taxon>Neopterygii</taxon>
        <taxon>Teleostei</taxon>
        <taxon>Neoteleostei</taxon>
        <taxon>Acanthomorphata</taxon>
        <taxon>Ovalentaria</taxon>
        <taxon>Atherinomorphae</taxon>
        <taxon>Cyprinodontiformes</taxon>
        <taxon>Goodeidae</taxon>
        <taxon>Ilyodon</taxon>
    </lineage>
</organism>